<dbReference type="RefSeq" id="WP_117330042.1">
    <property type="nucleotide sequence ID" value="NZ_QUWK01000005.1"/>
</dbReference>
<dbReference type="EMBL" id="QUWK01000005">
    <property type="protein sequence ID" value="RFU95232.1"/>
    <property type="molecule type" value="Genomic_DNA"/>
</dbReference>
<comment type="caution">
    <text evidence="2">The sequence shown here is derived from an EMBL/GenBank/DDBJ whole genome shotgun (WGS) entry which is preliminary data.</text>
</comment>
<dbReference type="InterPro" id="IPR001279">
    <property type="entry name" value="Metallo-B-lactamas"/>
</dbReference>
<dbReference type="AlphaFoldDB" id="A0A372MHK4"/>
<keyword evidence="2" id="KW-0378">Hydrolase</keyword>
<evidence type="ECO:0000313" key="2">
    <source>
        <dbReference type="EMBL" id="RFU95232.1"/>
    </source>
</evidence>
<dbReference type="PANTHER" id="PTHR47619">
    <property type="entry name" value="METALLO-HYDROLASE YYCJ-RELATED"/>
    <property type="match status" value="1"/>
</dbReference>
<sequence>MVRYAVLGSGSNGNSYLFTDGTVSLLIDQGYSVIELTRRLQRFSVPLSSVQAVFLTHLHPDHARGVGVLSRRLPIPVYAHDAMVSEQSLLMEKLGIPMGRLQTVCTSELVEVGSFSLFCFETSHDSGGSVGWYIMHQNTHYMVLTDTGVTSEQQMLLAGDANILFLEANYDEQMLKTGPYPAMLKRRISGDQGHLSNEQALQFLCTSGFKGEHVYFIHLSECNNDPAILEKAVQSKTDLPFTVCRKNQWYGPINEVQV</sequence>
<dbReference type="Pfam" id="PF12706">
    <property type="entry name" value="Lactamase_B_2"/>
    <property type="match status" value="1"/>
</dbReference>
<reference evidence="2 3" key="2">
    <citation type="submission" date="2018-09" db="EMBL/GenBank/DDBJ databases">
        <title>Genome of Sphaerochaeta halotolerans strain 4-11.</title>
        <authorList>
            <person name="Nazina T.N."/>
            <person name="Sokolova D.S."/>
        </authorList>
    </citation>
    <scope>NUCLEOTIDE SEQUENCE [LARGE SCALE GENOMIC DNA]</scope>
    <source>
        <strain evidence="2 3">4-11</strain>
    </source>
</reference>
<dbReference type="SUPFAM" id="SSF56281">
    <property type="entry name" value="Metallo-hydrolase/oxidoreductase"/>
    <property type="match status" value="1"/>
</dbReference>
<dbReference type="Proteomes" id="UP000264002">
    <property type="component" value="Unassembled WGS sequence"/>
</dbReference>
<dbReference type="Gene3D" id="3.60.15.10">
    <property type="entry name" value="Ribonuclease Z/Hydroxyacylglutathione hydrolase-like"/>
    <property type="match status" value="1"/>
</dbReference>
<name>A0A372MHK4_9SPIR</name>
<protein>
    <submittedName>
        <fullName evidence="2">MBL fold metallo-hydrolase</fullName>
    </submittedName>
</protein>
<reference evidence="3" key="1">
    <citation type="submission" date="2018-08" db="EMBL/GenBank/DDBJ databases">
        <authorList>
            <person name="Grouzdev D.S."/>
            <person name="Krutkina M.S."/>
        </authorList>
    </citation>
    <scope>NUCLEOTIDE SEQUENCE [LARGE SCALE GENOMIC DNA]</scope>
    <source>
        <strain evidence="3">4-11</strain>
    </source>
</reference>
<dbReference type="PANTHER" id="PTHR47619:SF1">
    <property type="entry name" value="EXODEOXYRIBONUCLEASE WALJ"/>
    <property type="match status" value="1"/>
</dbReference>
<proteinExistence type="predicted"/>
<gene>
    <name evidence="2" type="ORF">DYP60_06300</name>
</gene>
<keyword evidence="3" id="KW-1185">Reference proteome</keyword>
<accession>A0A372MHK4</accession>
<evidence type="ECO:0000313" key="3">
    <source>
        <dbReference type="Proteomes" id="UP000264002"/>
    </source>
</evidence>
<dbReference type="SMART" id="SM00849">
    <property type="entry name" value="Lactamase_B"/>
    <property type="match status" value="1"/>
</dbReference>
<feature type="domain" description="Metallo-beta-lactamase" evidence="1">
    <location>
        <begin position="12"/>
        <end position="183"/>
    </location>
</feature>
<evidence type="ECO:0000259" key="1">
    <source>
        <dbReference type="SMART" id="SM00849"/>
    </source>
</evidence>
<organism evidence="2 3">
    <name type="scientific">Sphaerochaeta halotolerans</name>
    <dbReference type="NCBI Taxonomy" id="2293840"/>
    <lineage>
        <taxon>Bacteria</taxon>
        <taxon>Pseudomonadati</taxon>
        <taxon>Spirochaetota</taxon>
        <taxon>Spirochaetia</taxon>
        <taxon>Spirochaetales</taxon>
        <taxon>Sphaerochaetaceae</taxon>
        <taxon>Sphaerochaeta</taxon>
    </lineage>
</organism>
<dbReference type="InterPro" id="IPR036866">
    <property type="entry name" value="RibonucZ/Hydroxyglut_hydro"/>
</dbReference>
<dbReference type="InterPro" id="IPR052533">
    <property type="entry name" value="WalJ/YycJ-like"/>
</dbReference>
<dbReference type="GO" id="GO:0016787">
    <property type="term" value="F:hydrolase activity"/>
    <property type="evidence" value="ECO:0007669"/>
    <property type="project" value="UniProtKB-KW"/>
</dbReference>